<feature type="transmembrane region" description="Helical" evidence="4">
    <location>
        <begin position="153"/>
        <end position="173"/>
    </location>
</feature>
<dbReference type="PANTHER" id="PTHR31618">
    <property type="entry name" value="MECHANOSENSITIVE ION CHANNEL PROTEIN 5"/>
    <property type="match status" value="1"/>
</dbReference>
<dbReference type="PANTHER" id="PTHR31618:SF7">
    <property type="entry name" value="MECHANOSENSITIVE ION CHANNEL PROTEIN"/>
    <property type="match status" value="1"/>
</dbReference>
<dbReference type="OrthoDB" id="544685at2759"/>
<dbReference type="InterPro" id="IPR016688">
    <property type="entry name" value="MscS-like_plants/fungi"/>
</dbReference>
<feature type="transmembrane region" description="Helical" evidence="4">
    <location>
        <begin position="185"/>
        <end position="213"/>
    </location>
</feature>
<dbReference type="Proteomes" id="UP001085076">
    <property type="component" value="Miscellaneous, Linkage group lg02"/>
</dbReference>
<sequence>MELNAAKKSSNEVVLVIPGEEAAPVSSKMASLEEHSKDPVALSPDIVKVSSSPRKPPKPPVPEGLSRRRSIPSSAFSKPKSRFVEQTVPQSSSSGEESRTVSQGSPFHGSPNHKAGGTPKTPVEEEDEEEEICKKGQLDNGGKKRWRLKVRILIEWSILVSSMGCLITSLLVHGLKNFVIWGLEIWKWCLMVIVICCGRLVTQWFITVLVFLIERNFLLRKKVLYFVYGLKNSVQDSGVYLSSICASDVVWASDDGISGEDWEGKEYRAVELEEYGESEKECRGGARSDRCCEASKDEPREGLSLDYEGAYQCD</sequence>
<organism evidence="5 6">
    <name type="scientific">Dioscorea zingiberensis</name>
    <dbReference type="NCBI Taxonomy" id="325984"/>
    <lineage>
        <taxon>Eukaryota</taxon>
        <taxon>Viridiplantae</taxon>
        <taxon>Streptophyta</taxon>
        <taxon>Embryophyta</taxon>
        <taxon>Tracheophyta</taxon>
        <taxon>Spermatophyta</taxon>
        <taxon>Magnoliopsida</taxon>
        <taxon>Liliopsida</taxon>
        <taxon>Dioscoreales</taxon>
        <taxon>Dioscoreaceae</taxon>
        <taxon>Dioscorea</taxon>
    </lineage>
</organism>
<comment type="similarity">
    <text evidence="2">Belongs to the MscS (TC 1.A.23) family.</text>
</comment>
<dbReference type="GO" id="GO:0005886">
    <property type="term" value="C:plasma membrane"/>
    <property type="evidence" value="ECO:0007669"/>
    <property type="project" value="TreeGrafter"/>
</dbReference>
<evidence type="ECO:0000256" key="1">
    <source>
        <dbReference type="ARBA" id="ARBA00004141"/>
    </source>
</evidence>
<keyword evidence="6" id="KW-1185">Reference proteome</keyword>
<gene>
    <name evidence="5" type="ORF">J5N97_009421</name>
</gene>
<evidence type="ECO:0000256" key="2">
    <source>
        <dbReference type="ARBA" id="ARBA00008017"/>
    </source>
</evidence>
<evidence type="ECO:0000313" key="6">
    <source>
        <dbReference type="Proteomes" id="UP001085076"/>
    </source>
</evidence>
<dbReference type="AlphaFoldDB" id="A0A9D5HLY6"/>
<name>A0A9D5HLY6_9LILI</name>
<keyword evidence="4" id="KW-0472">Membrane</keyword>
<feature type="region of interest" description="Disordered" evidence="3">
    <location>
        <begin position="23"/>
        <end position="135"/>
    </location>
</feature>
<dbReference type="EMBL" id="JAGGNH010000002">
    <property type="protein sequence ID" value="KAJ0981166.1"/>
    <property type="molecule type" value="Genomic_DNA"/>
</dbReference>
<evidence type="ECO:0000313" key="5">
    <source>
        <dbReference type="EMBL" id="KAJ0981166.1"/>
    </source>
</evidence>
<reference evidence="5" key="2">
    <citation type="journal article" date="2022" name="Hortic Res">
        <title>The genome of Dioscorea zingiberensis sheds light on the biosynthesis, origin and evolution of the medicinally important diosgenin saponins.</title>
        <authorList>
            <person name="Li Y."/>
            <person name="Tan C."/>
            <person name="Li Z."/>
            <person name="Guo J."/>
            <person name="Li S."/>
            <person name="Chen X."/>
            <person name="Wang C."/>
            <person name="Dai X."/>
            <person name="Yang H."/>
            <person name="Song W."/>
            <person name="Hou L."/>
            <person name="Xu J."/>
            <person name="Tong Z."/>
            <person name="Xu A."/>
            <person name="Yuan X."/>
            <person name="Wang W."/>
            <person name="Yang Q."/>
            <person name="Chen L."/>
            <person name="Sun Z."/>
            <person name="Wang K."/>
            <person name="Pan B."/>
            <person name="Chen J."/>
            <person name="Bao Y."/>
            <person name="Liu F."/>
            <person name="Qi X."/>
            <person name="Gang D.R."/>
            <person name="Wen J."/>
            <person name="Li J."/>
        </authorList>
    </citation>
    <scope>NUCLEOTIDE SEQUENCE</scope>
    <source>
        <strain evidence="5">Dzin_1.0</strain>
    </source>
</reference>
<accession>A0A9D5HLY6</accession>
<dbReference type="GO" id="GO:0008381">
    <property type="term" value="F:mechanosensitive monoatomic ion channel activity"/>
    <property type="evidence" value="ECO:0007669"/>
    <property type="project" value="TreeGrafter"/>
</dbReference>
<evidence type="ECO:0000256" key="3">
    <source>
        <dbReference type="SAM" id="MobiDB-lite"/>
    </source>
</evidence>
<proteinExistence type="inferred from homology"/>
<comment type="caution">
    <text evidence="5">The sequence shown here is derived from an EMBL/GenBank/DDBJ whole genome shotgun (WGS) entry which is preliminary data.</text>
</comment>
<reference evidence="5" key="1">
    <citation type="submission" date="2021-03" db="EMBL/GenBank/DDBJ databases">
        <authorList>
            <person name="Li Z."/>
            <person name="Yang C."/>
        </authorList>
    </citation>
    <scope>NUCLEOTIDE SEQUENCE</scope>
    <source>
        <strain evidence="5">Dzin_1.0</strain>
        <tissue evidence="5">Leaf</tissue>
    </source>
</reference>
<protein>
    <submittedName>
        <fullName evidence="5">Uncharacterized protein</fullName>
    </submittedName>
</protein>
<keyword evidence="4" id="KW-1133">Transmembrane helix</keyword>
<dbReference type="GO" id="GO:0006820">
    <property type="term" value="P:monoatomic anion transport"/>
    <property type="evidence" value="ECO:0007669"/>
    <property type="project" value="TreeGrafter"/>
</dbReference>
<dbReference type="GO" id="GO:0050982">
    <property type="term" value="P:detection of mechanical stimulus"/>
    <property type="evidence" value="ECO:0007669"/>
    <property type="project" value="TreeGrafter"/>
</dbReference>
<keyword evidence="4" id="KW-0812">Transmembrane</keyword>
<evidence type="ECO:0000256" key="4">
    <source>
        <dbReference type="SAM" id="Phobius"/>
    </source>
</evidence>
<comment type="subcellular location">
    <subcellularLocation>
        <location evidence="1">Membrane</location>
        <topology evidence="1">Multi-pass membrane protein</topology>
    </subcellularLocation>
</comment>